<dbReference type="EMBL" id="KZ293415">
    <property type="protein sequence ID" value="PBK78728.1"/>
    <property type="molecule type" value="Genomic_DNA"/>
</dbReference>
<keyword evidence="3" id="KW-1185">Reference proteome</keyword>
<evidence type="ECO:0000313" key="2">
    <source>
        <dbReference type="EMBL" id="PBK78728.1"/>
    </source>
</evidence>
<proteinExistence type="predicted"/>
<evidence type="ECO:0000256" key="1">
    <source>
        <dbReference type="SAM" id="Phobius"/>
    </source>
</evidence>
<sequence>MRIQSRVEEHSNAKLKTFVDIVPESDLFAVPHTKVVVNLLLLGLNSLFQLVLLEVLAGVDNKIVLFLRREIVVIDNKADGNDRLQDVVYDPCQDIAIETVVEVSLMLE</sequence>
<accession>A0A2H3CK02</accession>
<protein>
    <submittedName>
        <fullName evidence="2">Uncharacterized protein</fullName>
    </submittedName>
</protein>
<gene>
    <name evidence="2" type="ORF">ARMSODRAFT_51890</name>
</gene>
<dbReference type="AlphaFoldDB" id="A0A2H3CK02"/>
<keyword evidence="1" id="KW-0472">Membrane</keyword>
<organism evidence="2 3">
    <name type="scientific">Armillaria solidipes</name>
    <dbReference type="NCBI Taxonomy" id="1076256"/>
    <lineage>
        <taxon>Eukaryota</taxon>
        <taxon>Fungi</taxon>
        <taxon>Dikarya</taxon>
        <taxon>Basidiomycota</taxon>
        <taxon>Agaricomycotina</taxon>
        <taxon>Agaricomycetes</taxon>
        <taxon>Agaricomycetidae</taxon>
        <taxon>Agaricales</taxon>
        <taxon>Marasmiineae</taxon>
        <taxon>Physalacriaceae</taxon>
        <taxon>Armillaria</taxon>
    </lineage>
</organism>
<feature type="transmembrane region" description="Helical" evidence="1">
    <location>
        <begin position="35"/>
        <end position="59"/>
    </location>
</feature>
<name>A0A2H3CK02_9AGAR</name>
<dbReference type="Proteomes" id="UP000218334">
    <property type="component" value="Unassembled WGS sequence"/>
</dbReference>
<evidence type="ECO:0000313" key="3">
    <source>
        <dbReference type="Proteomes" id="UP000218334"/>
    </source>
</evidence>
<reference evidence="3" key="1">
    <citation type="journal article" date="2017" name="Nat. Ecol. Evol.">
        <title>Genome expansion and lineage-specific genetic innovations in the forest pathogenic fungi Armillaria.</title>
        <authorList>
            <person name="Sipos G."/>
            <person name="Prasanna A.N."/>
            <person name="Walter M.C."/>
            <person name="O'Connor E."/>
            <person name="Balint B."/>
            <person name="Krizsan K."/>
            <person name="Kiss B."/>
            <person name="Hess J."/>
            <person name="Varga T."/>
            <person name="Slot J."/>
            <person name="Riley R."/>
            <person name="Boka B."/>
            <person name="Rigling D."/>
            <person name="Barry K."/>
            <person name="Lee J."/>
            <person name="Mihaltcheva S."/>
            <person name="LaButti K."/>
            <person name="Lipzen A."/>
            <person name="Waldron R."/>
            <person name="Moloney N.M."/>
            <person name="Sperisen C."/>
            <person name="Kredics L."/>
            <person name="Vagvoelgyi C."/>
            <person name="Patrignani A."/>
            <person name="Fitzpatrick D."/>
            <person name="Nagy I."/>
            <person name="Doyle S."/>
            <person name="Anderson J.B."/>
            <person name="Grigoriev I.V."/>
            <person name="Gueldener U."/>
            <person name="Muensterkoetter M."/>
            <person name="Nagy L.G."/>
        </authorList>
    </citation>
    <scope>NUCLEOTIDE SEQUENCE [LARGE SCALE GENOMIC DNA]</scope>
    <source>
        <strain evidence="3">28-4</strain>
    </source>
</reference>
<keyword evidence="1" id="KW-0812">Transmembrane</keyword>
<keyword evidence="1" id="KW-1133">Transmembrane helix</keyword>